<evidence type="ECO:0000256" key="2">
    <source>
        <dbReference type="PROSITE-ProRule" id="PRU00339"/>
    </source>
</evidence>
<dbReference type="Pfam" id="PF13414">
    <property type="entry name" value="TPR_11"/>
    <property type="match status" value="1"/>
</dbReference>
<dbReference type="InterPro" id="IPR019734">
    <property type="entry name" value="TPR_rpt"/>
</dbReference>
<keyword evidence="4" id="KW-1185">Reference proteome</keyword>
<gene>
    <name evidence="3" type="ordered locus">Ecym_2090</name>
</gene>
<dbReference type="InterPro" id="IPR051966">
    <property type="entry name" value="RPAP3"/>
</dbReference>
<keyword evidence="1 2" id="KW-0802">TPR repeat</keyword>
<feature type="repeat" description="TPR" evidence="2">
    <location>
        <begin position="41"/>
        <end position="74"/>
    </location>
</feature>
<dbReference type="OMA" id="PIGYSNK"/>
<dbReference type="PANTHER" id="PTHR46423">
    <property type="entry name" value="RNA POLYMERASE II-ASSOCIATED PROTEIN 3"/>
    <property type="match status" value="1"/>
</dbReference>
<dbReference type="InParanoid" id="G8JPJ4"/>
<name>G8JPJ4_ERECY</name>
<dbReference type="GO" id="GO:0101031">
    <property type="term" value="C:protein folding chaperone complex"/>
    <property type="evidence" value="ECO:0007669"/>
    <property type="project" value="TreeGrafter"/>
</dbReference>
<proteinExistence type="predicted"/>
<dbReference type="GeneID" id="11470495"/>
<dbReference type="SMART" id="SM00028">
    <property type="entry name" value="TPR"/>
    <property type="match status" value="2"/>
</dbReference>
<dbReference type="Proteomes" id="UP000006790">
    <property type="component" value="Chromosome 2"/>
</dbReference>
<dbReference type="OrthoDB" id="10250354at2759"/>
<dbReference type="Gene3D" id="1.25.40.10">
    <property type="entry name" value="Tetratricopeptide repeat domain"/>
    <property type="match status" value="1"/>
</dbReference>
<dbReference type="HOGENOM" id="CLU_132745_0_0_1"/>
<dbReference type="KEGG" id="erc:Ecym_2090"/>
<dbReference type="STRING" id="931890.G8JPJ4"/>
<protein>
    <submittedName>
        <fullName evidence="3">Uncharacterized protein</fullName>
    </submittedName>
</protein>
<dbReference type="SUPFAM" id="SSF48452">
    <property type="entry name" value="TPR-like"/>
    <property type="match status" value="1"/>
</dbReference>
<dbReference type="EMBL" id="CP002498">
    <property type="protein sequence ID" value="AET37843.1"/>
    <property type="molecule type" value="Genomic_DNA"/>
</dbReference>
<dbReference type="eggNOG" id="KOG1124">
    <property type="taxonomic scope" value="Eukaryota"/>
</dbReference>
<dbReference type="PROSITE" id="PS50005">
    <property type="entry name" value="TPR"/>
    <property type="match status" value="1"/>
</dbReference>
<evidence type="ECO:0000313" key="4">
    <source>
        <dbReference type="Proteomes" id="UP000006790"/>
    </source>
</evidence>
<dbReference type="PANTHER" id="PTHR46423:SF1">
    <property type="entry name" value="RNA POLYMERASE II-ASSOCIATED PROTEIN 3"/>
    <property type="match status" value="1"/>
</dbReference>
<dbReference type="RefSeq" id="XP_003644660.1">
    <property type="nucleotide sequence ID" value="XM_003644612.1"/>
</dbReference>
<sequence length="172" mass="19825">MLLKSKLKKKIVKLFIKYSYIYEYDAKVGRRIVLESMNETAEDLKVKGNTFFKNGDYETAILYYEKACALDSSNPIYFSNMATALIKLERWQEAVNACDKGLNKVSFKTGMDSKTKQKLEWRRITALKHLVPPSREQETTGKTRGLNTGNDSNRIKVHICDVDSLPIEFRDL</sequence>
<reference evidence="4" key="1">
    <citation type="journal article" date="2012" name="G3 (Bethesda)">
        <title>Pichia sorbitophila, an interspecies yeast hybrid reveals early steps of genome resolution following polyploidization.</title>
        <authorList>
            <person name="Leh Louis V."/>
            <person name="Despons L."/>
            <person name="Friedrich A."/>
            <person name="Martin T."/>
            <person name="Durrens P."/>
            <person name="Casaregola S."/>
            <person name="Neuveglise C."/>
            <person name="Fairhead C."/>
            <person name="Marck C."/>
            <person name="Cruz J.A."/>
            <person name="Straub M.L."/>
            <person name="Kugler V."/>
            <person name="Sacerdot C."/>
            <person name="Uzunov Z."/>
            <person name="Thierry A."/>
            <person name="Weiss S."/>
            <person name="Bleykasten C."/>
            <person name="De Montigny J."/>
            <person name="Jacques N."/>
            <person name="Jung P."/>
            <person name="Lemaire M."/>
            <person name="Mallet S."/>
            <person name="Morel G."/>
            <person name="Richard G.F."/>
            <person name="Sarkar A."/>
            <person name="Savel G."/>
            <person name="Schacherer J."/>
            <person name="Seret M.L."/>
            <person name="Talla E."/>
            <person name="Samson G."/>
            <person name="Jubin C."/>
            <person name="Poulain J."/>
            <person name="Vacherie B."/>
            <person name="Barbe V."/>
            <person name="Pelletier E."/>
            <person name="Sherman D.J."/>
            <person name="Westhof E."/>
            <person name="Weissenbach J."/>
            <person name="Baret P.V."/>
            <person name="Wincker P."/>
            <person name="Gaillardin C."/>
            <person name="Dujon B."/>
            <person name="Souciet J.L."/>
        </authorList>
    </citation>
    <scope>NUCLEOTIDE SEQUENCE [LARGE SCALE GENOMIC DNA]</scope>
    <source>
        <strain evidence="4">CBS 270.75 / DBVPG 7215 / KCTC 17166 / NRRL Y-17582</strain>
    </source>
</reference>
<evidence type="ECO:0000313" key="3">
    <source>
        <dbReference type="EMBL" id="AET37843.1"/>
    </source>
</evidence>
<evidence type="ECO:0000256" key="1">
    <source>
        <dbReference type="ARBA" id="ARBA00022803"/>
    </source>
</evidence>
<organism evidence="3 4">
    <name type="scientific">Eremothecium cymbalariae (strain CBS 270.75 / DBVPG 7215 / KCTC 17166 / NRRL Y-17582)</name>
    <name type="common">Yeast</name>
    <dbReference type="NCBI Taxonomy" id="931890"/>
    <lineage>
        <taxon>Eukaryota</taxon>
        <taxon>Fungi</taxon>
        <taxon>Dikarya</taxon>
        <taxon>Ascomycota</taxon>
        <taxon>Saccharomycotina</taxon>
        <taxon>Saccharomycetes</taxon>
        <taxon>Saccharomycetales</taxon>
        <taxon>Saccharomycetaceae</taxon>
        <taxon>Eremothecium</taxon>
    </lineage>
</organism>
<dbReference type="InterPro" id="IPR011990">
    <property type="entry name" value="TPR-like_helical_dom_sf"/>
</dbReference>
<dbReference type="AlphaFoldDB" id="G8JPJ4"/>
<accession>G8JPJ4</accession>